<dbReference type="Gene3D" id="2.60.40.3440">
    <property type="match status" value="1"/>
</dbReference>
<comment type="caution">
    <text evidence="2">The sequence shown here is derived from an EMBL/GenBank/DDBJ whole genome shotgun (WGS) entry which is preliminary data.</text>
</comment>
<reference evidence="2 3" key="1">
    <citation type="submission" date="2019-11" db="EMBL/GenBank/DDBJ databases">
        <authorList>
            <person name="Dong K."/>
        </authorList>
    </citation>
    <scope>NUCLEOTIDE SEQUENCE [LARGE SCALE GENOMIC DNA]</scope>
    <source>
        <strain evidence="2 3">JCM 17370</strain>
    </source>
</reference>
<dbReference type="Proteomes" id="UP000442533">
    <property type="component" value="Unassembled WGS sequence"/>
</dbReference>
<accession>A0A844H2G5</accession>
<dbReference type="AlphaFoldDB" id="A0A844H2G5"/>
<feature type="chain" id="PRO_5032370139" evidence="1">
    <location>
        <begin position="23"/>
        <end position="123"/>
    </location>
</feature>
<evidence type="ECO:0000313" key="3">
    <source>
        <dbReference type="Proteomes" id="UP000442533"/>
    </source>
</evidence>
<evidence type="ECO:0000313" key="2">
    <source>
        <dbReference type="EMBL" id="MTH33431.1"/>
    </source>
</evidence>
<name>A0A844H2G5_9RHOB</name>
<sequence>MFKRAFFGLVIGGLLAAGAAQAECSGSNGRGWASGQGNGKFQMSAGDKQCVIGYPSFIKGQSKTPATQVKLTRAPKSGKITLSPQGIIYTPAAGFKGTDKFCTNNTAPGMPGSLKGCVSVTVQ</sequence>
<keyword evidence="3" id="KW-1185">Reference proteome</keyword>
<feature type="signal peptide" evidence="1">
    <location>
        <begin position="1"/>
        <end position="22"/>
    </location>
</feature>
<evidence type="ECO:0000256" key="1">
    <source>
        <dbReference type="SAM" id="SignalP"/>
    </source>
</evidence>
<dbReference type="OrthoDB" id="7866147at2"/>
<gene>
    <name evidence="2" type="ORF">GL279_02320</name>
</gene>
<organism evidence="2 3">
    <name type="scientific">Paracoccus limosus</name>
    <dbReference type="NCBI Taxonomy" id="913252"/>
    <lineage>
        <taxon>Bacteria</taxon>
        <taxon>Pseudomonadati</taxon>
        <taxon>Pseudomonadota</taxon>
        <taxon>Alphaproteobacteria</taxon>
        <taxon>Rhodobacterales</taxon>
        <taxon>Paracoccaceae</taxon>
        <taxon>Paracoccus</taxon>
    </lineage>
</organism>
<dbReference type="EMBL" id="WMIF01000002">
    <property type="protein sequence ID" value="MTH33431.1"/>
    <property type="molecule type" value="Genomic_DNA"/>
</dbReference>
<protein>
    <submittedName>
        <fullName evidence="2">Uncharacterized protein</fullName>
    </submittedName>
</protein>
<proteinExistence type="predicted"/>
<dbReference type="RefSeq" id="WP_155063007.1">
    <property type="nucleotide sequence ID" value="NZ_WMIF01000002.1"/>
</dbReference>
<keyword evidence="1" id="KW-0732">Signal</keyword>